<organism evidence="21 22">
    <name type="scientific">Bacillus mesophilus</name>
    <dbReference type="NCBI Taxonomy" id="1808955"/>
    <lineage>
        <taxon>Bacteria</taxon>
        <taxon>Bacillati</taxon>
        <taxon>Bacillota</taxon>
        <taxon>Bacilli</taxon>
        <taxon>Bacillales</taxon>
        <taxon>Bacillaceae</taxon>
        <taxon>Bacillus</taxon>
    </lineage>
</organism>
<evidence type="ECO:0000256" key="10">
    <source>
        <dbReference type="ARBA" id="ARBA00022723"/>
    </source>
</evidence>
<dbReference type="InterPro" id="IPR013221">
    <property type="entry name" value="Mur_ligase_cen"/>
</dbReference>
<dbReference type="PANTHER" id="PTHR11136">
    <property type="entry name" value="FOLYLPOLYGLUTAMATE SYNTHASE-RELATED"/>
    <property type="match status" value="1"/>
</dbReference>
<evidence type="ECO:0000256" key="4">
    <source>
        <dbReference type="ARBA" id="ARBA00008276"/>
    </source>
</evidence>
<dbReference type="Gene3D" id="3.40.1190.10">
    <property type="entry name" value="Mur-like, catalytic domain"/>
    <property type="match status" value="1"/>
</dbReference>
<evidence type="ECO:0000256" key="18">
    <source>
        <dbReference type="PIRNR" id="PIRNR001563"/>
    </source>
</evidence>
<keyword evidence="10" id="KW-0479">Metal-binding</keyword>
<keyword evidence="12 18" id="KW-0067">ATP-binding</keyword>
<evidence type="ECO:0000256" key="3">
    <source>
        <dbReference type="ARBA" id="ARBA00005150"/>
    </source>
</evidence>
<comment type="pathway">
    <text evidence="2">Cofactor biosynthesis; tetrahydrofolate biosynthesis; 7,8-dihydrofolate from 2-amino-4-hydroxy-6-hydroxymethyl-7,8-dihydropteridine diphosphate and 4-aminobenzoate: step 2/2.</text>
</comment>
<comment type="cofactor">
    <cofactor evidence="1">
        <name>Mg(2+)</name>
        <dbReference type="ChEBI" id="CHEBI:18420"/>
    </cofactor>
</comment>
<dbReference type="GO" id="GO:0046656">
    <property type="term" value="P:folic acid biosynthetic process"/>
    <property type="evidence" value="ECO:0007669"/>
    <property type="project" value="UniProtKB-KW"/>
</dbReference>
<dbReference type="GO" id="GO:0005524">
    <property type="term" value="F:ATP binding"/>
    <property type="evidence" value="ECO:0007669"/>
    <property type="project" value="UniProtKB-KW"/>
</dbReference>
<evidence type="ECO:0000256" key="8">
    <source>
        <dbReference type="ARBA" id="ARBA00019357"/>
    </source>
</evidence>
<evidence type="ECO:0000256" key="1">
    <source>
        <dbReference type="ARBA" id="ARBA00001946"/>
    </source>
</evidence>
<evidence type="ECO:0000259" key="19">
    <source>
        <dbReference type="Pfam" id="PF02875"/>
    </source>
</evidence>
<dbReference type="RefSeq" id="WP_163179228.1">
    <property type="nucleotide sequence ID" value="NZ_JAAIWM010000002.1"/>
</dbReference>
<dbReference type="PIRSF" id="PIRSF001563">
    <property type="entry name" value="Folylpolyglu_synth"/>
    <property type="match status" value="1"/>
</dbReference>
<dbReference type="GO" id="GO:0004326">
    <property type="term" value="F:tetrahydrofolylpolyglutamate synthase activity"/>
    <property type="evidence" value="ECO:0007669"/>
    <property type="project" value="UniProtKB-EC"/>
</dbReference>
<dbReference type="Pfam" id="PF08245">
    <property type="entry name" value="Mur_ligase_M"/>
    <property type="match status" value="1"/>
</dbReference>
<evidence type="ECO:0000256" key="5">
    <source>
        <dbReference type="ARBA" id="ARBA00011245"/>
    </source>
</evidence>
<evidence type="ECO:0000313" key="21">
    <source>
        <dbReference type="EMBL" id="NEY71803.1"/>
    </source>
</evidence>
<evidence type="ECO:0000256" key="17">
    <source>
        <dbReference type="ARBA" id="ARBA00049161"/>
    </source>
</evidence>
<evidence type="ECO:0000256" key="9">
    <source>
        <dbReference type="ARBA" id="ARBA00022598"/>
    </source>
</evidence>
<dbReference type="SUPFAM" id="SSF53623">
    <property type="entry name" value="MurD-like peptide ligases, catalytic domain"/>
    <property type="match status" value="1"/>
</dbReference>
<evidence type="ECO:0000256" key="14">
    <source>
        <dbReference type="ARBA" id="ARBA00022909"/>
    </source>
</evidence>
<keyword evidence="13" id="KW-0460">Magnesium</keyword>
<proteinExistence type="inferred from homology"/>
<dbReference type="EC" id="6.3.2.17" evidence="7"/>
<keyword evidence="14" id="KW-0289">Folate biosynthesis</keyword>
<dbReference type="EMBL" id="JAAIWM010000002">
    <property type="protein sequence ID" value="NEY71803.1"/>
    <property type="molecule type" value="Genomic_DNA"/>
</dbReference>
<comment type="catalytic activity">
    <reaction evidence="17">
        <text>7,8-dihydropteroate + L-glutamate + ATP = 7,8-dihydrofolate + ADP + phosphate + H(+)</text>
        <dbReference type="Rhea" id="RHEA:23584"/>
        <dbReference type="ChEBI" id="CHEBI:15378"/>
        <dbReference type="ChEBI" id="CHEBI:17839"/>
        <dbReference type="ChEBI" id="CHEBI:29985"/>
        <dbReference type="ChEBI" id="CHEBI:30616"/>
        <dbReference type="ChEBI" id="CHEBI:43474"/>
        <dbReference type="ChEBI" id="CHEBI:57451"/>
        <dbReference type="ChEBI" id="CHEBI:456216"/>
        <dbReference type="EC" id="6.3.2.12"/>
    </reaction>
</comment>
<dbReference type="InterPro" id="IPR036565">
    <property type="entry name" value="Mur-like_cat_sf"/>
</dbReference>
<evidence type="ECO:0000256" key="6">
    <source>
        <dbReference type="ARBA" id="ARBA00013023"/>
    </source>
</evidence>
<evidence type="ECO:0000256" key="7">
    <source>
        <dbReference type="ARBA" id="ARBA00013025"/>
    </source>
</evidence>
<dbReference type="GO" id="GO:0046872">
    <property type="term" value="F:metal ion binding"/>
    <property type="evidence" value="ECO:0007669"/>
    <property type="project" value="UniProtKB-KW"/>
</dbReference>
<dbReference type="EC" id="6.3.2.12" evidence="6"/>
<dbReference type="AlphaFoldDB" id="A0A6M0Q688"/>
<dbReference type="NCBIfam" id="TIGR01499">
    <property type="entry name" value="folC"/>
    <property type="match status" value="1"/>
</dbReference>
<keyword evidence="11 18" id="KW-0547">Nucleotide-binding</keyword>
<evidence type="ECO:0000256" key="2">
    <source>
        <dbReference type="ARBA" id="ARBA00004799"/>
    </source>
</evidence>
<dbReference type="Pfam" id="PF02875">
    <property type="entry name" value="Mur_ligase_C"/>
    <property type="match status" value="1"/>
</dbReference>
<evidence type="ECO:0000259" key="20">
    <source>
        <dbReference type="Pfam" id="PF08245"/>
    </source>
</evidence>
<evidence type="ECO:0000256" key="12">
    <source>
        <dbReference type="ARBA" id="ARBA00022840"/>
    </source>
</evidence>
<evidence type="ECO:0000313" key="22">
    <source>
        <dbReference type="Proteomes" id="UP000481043"/>
    </source>
</evidence>
<reference evidence="21 22" key="1">
    <citation type="submission" date="2020-02" db="EMBL/GenBank/DDBJ databases">
        <title>Bacillus aquiflavi sp. nov., isolated from yellow water of strong flavor Chinese baijiu in Yibin region of China.</title>
        <authorList>
            <person name="Xie J."/>
        </authorList>
    </citation>
    <scope>NUCLEOTIDE SEQUENCE [LARGE SCALE GENOMIC DNA]</scope>
    <source>
        <strain evidence="21 22">SA4</strain>
    </source>
</reference>
<feature type="domain" description="Mur ligase central" evidence="20">
    <location>
        <begin position="46"/>
        <end position="272"/>
    </location>
</feature>
<dbReference type="PANTHER" id="PTHR11136:SF0">
    <property type="entry name" value="DIHYDROFOLATE SYNTHETASE-RELATED"/>
    <property type="match status" value="1"/>
</dbReference>
<dbReference type="PROSITE" id="PS01012">
    <property type="entry name" value="FOLYLPOLYGLU_SYNT_2"/>
    <property type="match status" value="1"/>
</dbReference>
<gene>
    <name evidence="21" type="ORF">G4D63_08590</name>
</gene>
<comment type="subunit">
    <text evidence="5">Monomer.</text>
</comment>
<comment type="catalytic activity">
    <reaction evidence="16">
        <text>(6S)-5,6,7,8-tetrahydrofolyl-(gamma-L-Glu)(n) + L-glutamate + ATP = (6S)-5,6,7,8-tetrahydrofolyl-(gamma-L-Glu)(n+1) + ADP + phosphate + H(+)</text>
        <dbReference type="Rhea" id="RHEA:10580"/>
        <dbReference type="Rhea" id="RHEA-COMP:14738"/>
        <dbReference type="Rhea" id="RHEA-COMP:14740"/>
        <dbReference type="ChEBI" id="CHEBI:15378"/>
        <dbReference type="ChEBI" id="CHEBI:29985"/>
        <dbReference type="ChEBI" id="CHEBI:30616"/>
        <dbReference type="ChEBI" id="CHEBI:43474"/>
        <dbReference type="ChEBI" id="CHEBI:141005"/>
        <dbReference type="ChEBI" id="CHEBI:456216"/>
        <dbReference type="EC" id="6.3.2.17"/>
    </reaction>
</comment>
<dbReference type="InterPro" id="IPR036615">
    <property type="entry name" value="Mur_ligase_C_dom_sf"/>
</dbReference>
<dbReference type="GO" id="GO:0005737">
    <property type="term" value="C:cytoplasm"/>
    <property type="evidence" value="ECO:0007669"/>
    <property type="project" value="TreeGrafter"/>
</dbReference>
<evidence type="ECO:0000256" key="15">
    <source>
        <dbReference type="ARBA" id="ARBA00030592"/>
    </source>
</evidence>
<dbReference type="SUPFAM" id="SSF53244">
    <property type="entry name" value="MurD-like peptide ligases, peptide-binding domain"/>
    <property type="match status" value="1"/>
</dbReference>
<comment type="caution">
    <text evidence="21">The sequence shown here is derived from an EMBL/GenBank/DDBJ whole genome shotgun (WGS) entry which is preliminary data.</text>
</comment>
<dbReference type="InterPro" id="IPR001645">
    <property type="entry name" value="Folylpolyglutamate_synth"/>
</dbReference>
<name>A0A6M0Q688_9BACI</name>
<evidence type="ECO:0000256" key="13">
    <source>
        <dbReference type="ARBA" id="ARBA00022842"/>
    </source>
</evidence>
<protein>
    <recommendedName>
        <fullName evidence="8">Dihydrofolate synthase/folylpolyglutamate synthase</fullName>
        <ecNumber evidence="6">6.3.2.12</ecNumber>
        <ecNumber evidence="7">6.3.2.17</ecNumber>
    </recommendedName>
    <alternativeName>
        <fullName evidence="15">Tetrahydrofolylpolyglutamate synthase</fullName>
    </alternativeName>
</protein>
<dbReference type="Gene3D" id="3.90.190.20">
    <property type="entry name" value="Mur ligase, C-terminal domain"/>
    <property type="match status" value="1"/>
</dbReference>
<comment type="pathway">
    <text evidence="3">Cofactor biosynthesis; tetrahydrofolylpolyglutamate biosynthesis.</text>
</comment>
<dbReference type="InterPro" id="IPR018109">
    <property type="entry name" value="Folylpolyglutamate_synth_CS"/>
</dbReference>
<dbReference type="FunFam" id="3.40.1190.10:FF:000004">
    <property type="entry name" value="Dihydrofolate synthase/folylpolyglutamate synthase"/>
    <property type="match status" value="1"/>
</dbReference>
<dbReference type="Proteomes" id="UP000481043">
    <property type="component" value="Unassembled WGS sequence"/>
</dbReference>
<sequence length="436" mass="49300">MFTSYADALDWIHSRLKLGIKPGLRRMEWMMERLGHPERNIKSIHVGGTNGKGSTVSYMRAVLQEAGYQVGTFTSPYIEQFNERISVNGVPITNEEMVTLANQIKPLVEELEQTDLGSPTEFEVITAMSFYYFGKLNPVDFVLYEVGLGGRFDSTNIIHPVLSVITTIGLDHMAILGDTIEQISFEKAGIIKSGVPIIAGVQQEEAIEVIAKTANQKMARLYLVNREFSVLNCQSTAEGEFFTYQSERTTYEDLFITMKGSHQVLNASLAVKAIEYLNTYLSVQVDEVHIRAGLEKMYWIGRFEKIQDKPTVIIDGAHNREGIRELVKTVNVHLVNQPITVIFSALEDKPLDEMVTQLDEIAESIIYTSFDFPRATSAEKLYSMQPLEKAKAVEDFKEAIDEELTNIDHVIVITGSLYFISQVRQYLKEINKKENM</sequence>
<dbReference type="GO" id="GO:0008841">
    <property type="term" value="F:dihydrofolate synthase activity"/>
    <property type="evidence" value="ECO:0007669"/>
    <property type="project" value="UniProtKB-EC"/>
</dbReference>
<evidence type="ECO:0000256" key="11">
    <source>
        <dbReference type="ARBA" id="ARBA00022741"/>
    </source>
</evidence>
<comment type="similarity">
    <text evidence="4 18">Belongs to the folylpolyglutamate synthase family.</text>
</comment>
<feature type="domain" description="Mur ligase C-terminal" evidence="19">
    <location>
        <begin position="301"/>
        <end position="416"/>
    </location>
</feature>
<keyword evidence="22" id="KW-1185">Reference proteome</keyword>
<keyword evidence="9 18" id="KW-0436">Ligase</keyword>
<dbReference type="InterPro" id="IPR004101">
    <property type="entry name" value="Mur_ligase_C"/>
</dbReference>
<evidence type="ECO:0000256" key="16">
    <source>
        <dbReference type="ARBA" id="ARBA00047493"/>
    </source>
</evidence>
<accession>A0A6M0Q688</accession>